<reference evidence="2 3" key="1">
    <citation type="submission" date="2019-02" db="EMBL/GenBank/DDBJ databases">
        <title>Deep-cultivation of Planctomycetes and their phenomic and genomic characterization uncovers novel biology.</title>
        <authorList>
            <person name="Wiegand S."/>
            <person name="Jogler M."/>
            <person name="Boedeker C."/>
            <person name="Pinto D."/>
            <person name="Vollmers J."/>
            <person name="Rivas-Marin E."/>
            <person name="Kohn T."/>
            <person name="Peeters S.H."/>
            <person name="Heuer A."/>
            <person name="Rast P."/>
            <person name="Oberbeckmann S."/>
            <person name="Bunk B."/>
            <person name="Jeske O."/>
            <person name="Meyerdierks A."/>
            <person name="Storesund J.E."/>
            <person name="Kallscheuer N."/>
            <person name="Luecker S."/>
            <person name="Lage O.M."/>
            <person name="Pohl T."/>
            <person name="Merkel B.J."/>
            <person name="Hornburger P."/>
            <person name="Mueller R.-W."/>
            <person name="Bruemmer F."/>
            <person name="Labrenz M."/>
            <person name="Spormann A.M."/>
            <person name="Op Den Camp H."/>
            <person name="Overmann J."/>
            <person name="Amann R."/>
            <person name="Jetten M.S.M."/>
            <person name="Mascher T."/>
            <person name="Medema M.H."/>
            <person name="Devos D.P."/>
            <person name="Kaster A.-K."/>
            <person name="Ovreas L."/>
            <person name="Rohde M."/>
            <person name="Galperin M.Y."/>
            <person name="Jogler C."/>
        </authorList>
    </citation>
    <scope>NUCLEOTIDE SEQUENCE [LARGE SCALE GENOMIC DNA]</scope>
    <source>
        <strain evidence="2 3">Pla100</strain>
    </source>
</reference>
<keyword evidence="3" id="KW-1185">Reference proteome</keyword>
<protein>
    <submittedName>
        <fullName evidence="2">Uncharacterized protein</fullName>
    </submittedName>
</protein>
<organism evidence="2 3">
    <name type="scientific">Neorhodopirellula pilleata</name>
    <dbReference type="NCBI Taxonomy" id="2714738"/>
    <lineage>
        <taxon>Bacteria</taxon>
        <taxon>Pseudomonadati</taxon>
        <taxon>Planctomycetota</taxon>
        <taxon>Planctomycetia</taxon>
        <taxon>Pirellulales</taxon>
        <taxon>Pirellulaceae</taxon>
        <taxon>Neorhodopirellula</taxon>
    </lineage>
</organism>
<evidence type="ECO:0000256" key="1">
    <source>
        <dbReference type="SAM" id="MobiDB-lite"/>
    </source>
</evidence>
<dbReference type="EMBL" id="SJPM01000053">
    <property type="protein sequence ID" value="TWT78592.1"/>
    <property type="molecule type" value="Genomic_DNA"/>
</dbReference>
<proteinExistence type="predicted"/>
<gene>
    <name evidence="2" type="ORF">Pla100_62980</name>
</gene>
<sequence>MTTRRIASEHGPRERKTTTERRRHDPREGKTTAGRRQLGLCPGLSEDSHPQIDRFRVVAKEASNPPHSVISKSISVAYPNQESTWSYGIVDQVLRLPGIGELMKRMTGGIETNVTTASVAMPVSFTPRRKLWNAACANVNGGFRVDGRLLVLRDGS</sequence>
<feature type="compositionally biased region" description="Basic and acidic residues" evidence="1">
    <location>
        <begin position="1"/>
        <end position="30"/>
    </location>
</feature>
<dbReference type="Proteomes" id="UP000316213">
    <property type="component" value="Unassembled WGS sequence"/>
</dbReference>
<feature type="region of interest" description="Disordered" evidence="1">
    <location>
        <begin position="1"/>
        <end position="38"/>
    </location>
</feature>
<accession>A0A5C5YU88</accession>
<evidence type="ECO:0000313" key="3">
    <source>
        <dbReference type="Proteomes" id="UP000316213"/>
    </source>
</evidence>
<evidence type="ECO:0000313" key="2">
    <source>
        <dbReference type="EMBL" id="TWT78592.1"/>
    </source>
</evidence>
<comment type="caution">
    <text evidence="2">The sequence shown here is derived from an EMBL/GenBank/DDBJ whole genome shotgun (WGS) entry which is preliminary data.</text>
</comment>
<dbReference type="AlphaFoldDB" id="A0A5C5YU88"/>
<name>A0A5C5YU88_9BACT</name>